<sequence>MNKNLFSFLFSVFFITGCGWSNSPSAGNTTSLETVEVTKSAENGRDGATAIKPSEPKVLVLSASEKITQSLIIRGQQAFAEERFLTPVEDNANLYFQAALGREPGNFEATQGIANIVETYTNWAWRAVLSRDYVKASRYLDSARSVNPQDPLIIEVDARIEDLKTKRKNEAIYSSKKSVEGAGQAVFNKDKYFLPKTLFSLPEEEIIKEIQPIIDEVAKTERSIAIHWPNDKEARLIYQIINSRVTEFRVRAMTLGRADYMVELQQD</sequence>
<name>A0ABR8NWS7_9GAMM</name>
<organism evidence="1 2">
    <name type="scientific">Marinomonas colpomeniae</name>
    <dbReference type="NCBI Taxonomy" id="2774408"/>
    <lineage>
        <taxon>Bacteria</taxon>
        <taxon>Pseudomonadati</taxon>
        <taxon>Pseudomonadota</taxon>
        <taxon>Gammaproteobacteria</taxon>
        <taxon>Oceanospirillales</taxon>
        <taxon>Oceanospirillaceae</taxon>
        <taxon>Marinomonas</taxon>
    </lineage>
</organism>
<comment type="caution">
    <text evidence="1">The sequence shown here is derived from an EMBL/GenBank/DDBJ whole genome shotgun (WGS) entry which is preliminary data.</text>
</comment>
<dbReference type="Proteomes" id="UP000604161">
    <property type="component" value="Unassembled WGS sequence"/>
</dbReference>
<reference evidence="1 2" key="1">
    <citation type="submission" date="2020-09" db="EMBL/GenBank/DDBJ databases">
        <title>Marinomonas sp. nov., isolated from the cysticercosis algae of Qingdao, China.</title>
        <authorList>
            <person name="Sun X."/>
        </authorList>
    </citation>
    <scope>NUCLEOTIDE SEQUENCE [LARGE SCALE GENOMIC DNA]</scope>
    <source>
        <strain evidence="1 2">SM2066</strain>
    </source>
</reference>
<evidence type="ECO:0000313" key="1">
    <source>
        <dbReference type="EMBL" id="MBD5770065.1"/>
    </source>
</evidence>
<dbReference type="PROSITE" id="PS51257">
    <property type="entry name" value="PROKAR_LIPOPROTEIN"/>
    <property type="match status" value="1"/>
</dbReference>
<proteinExistence type="predicted"/>
<protein>
    <recommendedName>
        <fullName evidence="3">Lipoprotein</fullName>
    </recommendedName>
</protein>
<dbReference type="RefSeq" id="WP_191593430.1">
    <property type="nucleotide sequence ID" value="NZ_JACYFC010000001.1"/>
</dbReference>
<keyword evidence="2" id="KW-1185">Reference proteome</keyword>
<gene>
    <name evidence="1" type="ORF">IF202_03305</name>
</gene>
<evidence type="ECO:0008006" key="3">
    <source>
        <dbReference type="Google" id="ProtNLM"/>
    </source>
</evidence>
<accession>A0ABR8NWS7</accession>
<evidence type="ECO:0000313" key="2">
    <source>
        <dbReference type="Proteomes" id="UP000604161"/>
    </source>
</evidence>
<dbReference type="EMBL" id="JACYFC010000001">
    <property type="protein sequence ID" value="MBD5770065.1"/>
    <property type="molecule type" value="Genomic_DNA"/>
</dbReference>